<keyword evidence="1" id="KW-0472">Membrane</keyword>
<evidence type="ECO:0000313" key="3">
    <source>
        <dbReference type="Proteomes" id="UP000623440"/>
    </source>
</evidence>
<comment type="caution">
    <text evidence="2">The sequence shown here is derived from an EMBL/GenBank/DDBJ whole genome shotgun (WGS) entry which is preliminary data.</text>
</comment>
<name>A0ABR8DJU6_9NOSO</name>
<reference evidence="2 3" key="1">
    <citation type="journal article" date="2020" name="ISME J.">
        <title>Comparative genomics reveals insights into cyanobacterial evolution and habitat adaptation.</title>
        <authorList>
            <person name="Chen M.Y."/>
            <person name="Teng W.K."/>
            <person name="Zhao L."/>
            <person name="Hu C.X."/>
            <person name="Zhou Y.K."/>
            <person name="Han B.P."/>
            <person name="Song L.R."/>
            <person name="Shu W.S."/>
        </authorList>
    </citation>
    <scope>NUCLEOTIDE SEQUENCE [LARGE SCALE GENOMIC DNA]</scope>
    <source>
        <strain evidence="2 3">FACHB-838</strain>
    </source>
</reference>
<sequence>MTTINKIYLQVLVRLLRRENLICSFIWIFQLAMGAVCGIRHCSKEVKEDLASKYRLHNTKTDYESNYTAPKQTVIGTSH</sequence>
<proteinExistence type="predicted"/>
<dbReference type="RefSeq" id="WP_190939459.1">
    <property type="nucleotide sequence ID" value="NZ_JACJSI010000005.1"/>
</dbReference>
<keyword evidence="1" id="KW-1133">Transmembrane helix</keyword>
<organism evidence="2 3">
    <name type="scientific">Nostoc flagelliforme FACHB-838</name>
    <dbReference type="NCBI Taxonomy" id="2692904"/>
    <lineage>
        <taxon>Bacteria</taxon>
        <taxon>Bacillati</taxon>
        <taxon>Cyanobacteriota</taxon>
        <taxon>Cyanophyceae</taxon>
        <taxon>Nostocales</taxon>
        <taxon>Nostocaceae</taxon>
        <taxon>Nostoc</taxon>
    </lineage>
</organism>
<evidence type="ECO:0000313" key="2">
    <source>
        <dbReference type="EMBL" id="MBD2528824.1"/>
    </source>
</evidence>
<gene>
    <name evidence="2" type="ORF">H6G97_04285</name>
</gene>
<dbReference type="EMBL" id="JACJSI010000005">
    <property type="protein sequence ID" value="MBD2528824.1"/>
    <property type="molecule type" value="Genomic_DNA"/>
</dbReference>
<accession>A0ABR8DJU6</accession>
<feature type="transmembrane region" description="Helical" evidence="1">
    <location>
        <begin position="21"/>
        <end position="41"/>
    </location>
</feature>
<protein>
    <submittedName>
        <fullName evidence="2">Uncharacterized protein</fullName>
    </submittedName>
</protein>
<keyword evidence="1" id="KW-0812">Transmembrane</keyword>
<dbReference type="Proteomes" id="UP000623440">
    <property type="component" value="Unassembled WGS sequence"/>
</dbReference>
<keyword evidence="3" id="KW-1185">Reference proteome</keyword>
<evidence type="ECO:0000256" key="1">
    <source>
        <dbReference type="SAM" id="Phobius"/>
    </source>
</evidence>